<protein>
    <submittedName>
        <fullName evidence="9">MFS transporter cpaT</fullName>
    </submittedName>
</protein>
<comment type="subcellular location">
    <subcellularLocation>
        <location evidence="1">Membrane</location>
        <topology evidence="1">Multi-pass membrane protein</topology>
    </subcellularLocation>
</comment>
<evidence type="ECO:0000256" key="7">
    <source>
        <dbReference type="SAM" id="Phobius"/>
    </source>
</evidence>
<dbReference type="KEGG" id="ffu:CLAFUR5_03681"/>
<dbReference type="Gene3D" id="1.20.1250.20">
    <property type="entry name" value="MFS general substrate transporter like domains"/>
    <property type="match status" value="1"/>
</dbReference>
<evidence type="ECO:0000256" key="3">
    <source>
        <dbReference type="ARBA" id="ARBA00022692"/>
    </source>
</evidence>
<feature type="transmembrane region" description="Helical" evidence="7">
    <location>
        <begin position="372"/>
        <end position="394"/>
    </location>
</feature>
<dbReference type="EMBL" id="CP090164">
    <property type="protein sequence ID" value="UJO14528.1"/>
    <property type="molecule type" value="Genomic_DNA"/>
</dbReference>
<dbReference type="RefSeq" id="XP_047758894.1">
    <property type="nucleotide sequence ID" value="XM_047902829.1"/>
</dbReference>
<dbReference type="GO" id="GO:0005886">
    <property type="term" value="C:plasma membrane"/>
    <property type="evidence" value="ECO:0007669"/>
    <property type="project" value="TreeGrafter"/>
</dbReference>
<keyword evidence="4 7" id="KW-1133">Transmembrane helix</keyword>
<dbReference type="FunFam" id="1.20.1250.20:FF:000082">
    <property type="entry name" value="MFS multidrug transporter, putative"/>
    <property type="match status" value="1"/>
</dbReference>
<feature type="transmembrane region" description="Helical" evidence="7">
    <location>
        <begin position="157"/>
        <end position="178"/>
    </location>
</feature>
<dbReference type="Pfam" id="PF07690">
    <property type="entry name" value="MFS_1"/>
    <property type="match status" value="1"/>
</dbReference>
<dbReference type="PANTHER" id="PTHR23502:SF52">
    <property type="entry name" value="MULTIDRUG TRANSPORTER, PUTATIVE (AFU_ORTHOLOGUE AFUA_2G17730)-RELATED"/>
    <property type="match status" value="1"/>
</dbReference>
<evidence type="ECO:0000256" key="6">
    <source>
        <dbReference type="SAM" id="MobiDB-lite"/>
    </source>
</evidence>
<evidence type="ECO:0000313" key="9">
    <source>
        <dbReference type="EMBL" id="UJO14528.1"/>
    </source>
</evidence>
<keyword evidence="10" id="KW-1185">Reference proteome</keyword>
<feature type="transmembrane region" description="Helical" evidence="7">
    <location>
        <begin position="127"/>
        <end position="145"/>
    </location>
</feature>
<feature type="region of interest" description="Disordered" evidence="6">
    <location>
        <begin position="1"/>
        <end position="33"/>
    </location>
</feature>
<feature type="compositionally biased region" description="Polar residues" evidence="6">
    <location>
        <begin position="19"/>
        <end position="28"/>
    </location>
</feature>
<sequence length="519" mass="56861">MGCKSEDHSPSPSSPQSPANTNAMSTSSLEEKPTNVLTFAPNDKADPRNWSNQKKWLIAGISLLGTFILPLNGTSITIAVAQITAEFNVLDTAHFTNSYWIVTSWSIGGAVFVIFFLSLLEDIGVRIGYHAFYFFFLMMMIPQAVAPNFATLVITRFFSGGCVALLANTIASIIPDLWDNEEERSLPVSLYIILYVAGSTAGPVIFAGIVEATNNWRWVFYAQLIIYCAFFPFFLYFIKETRGHVILRRRAKKLRKAGKQIWTREEIDAQPLLTTVWTSITRPLYLLLTEPVLAASTLWSAFAFGTVFFFTQSVEQVFKSLYGWTAYQCGYVQAAVVIGEVVGWMISQYGTKLYLQSAKRNKECPGTPIPEARLYVAIPGSLFGIAGGMFVYAWTSYPNYPWIAPAIGLCMVGLGIQIVVSAVADYITDAYAKSGYAGSAISAVAMGENIVAGFLPLAEASTYTNLGFQWASTLLACLGLLVTLAPVVFVLYGPKLRENSPFMQSGGALKEEAEPSTSA</sequence>
<keyword evidence="5 7" id="KW-0472">Membrane</keyword>
<name>A0A9Q8LD59_PASFU</name>
<evidence type="ECO:0000313" key="10">
    <source>
        <dbReference type="Proteomes" id="UP000756132"/>
    </source>
</evidence>
<reference evidence="9" key="2">
    <citation type="journal article" date="2022" name="Microb. Genom.">
        <title>A chromosome-scale genome assembly of the tomato pathogen Cladosporium fulvum reveals a compartmentalized genome architecture and the presence of a dispensable chromosome.</title>
        <authorList>
            <person name="Zaccaron A.Z."/>
            <person name="Chen L.H."/>
            <person name="Samaras A."/>
            <person name="Stergiopoulos I."/>
        </authorList>
    </citation>
    <scope>NUCLEOTIDE SEQUENCE</scope>
    <source>
        <strain evidence="9">Race5_Kim</strain>
    </source>
</reference>
<dbReference type="InterPro" id="IPR011701">
    <property type="entry name" value="MFS"/>
</dbReference>
<dbReference type="PANTHER" id="PTHR23502">
    <property type="entry name" value="MAJOR FACILITATOR SUPERFAMILY"/>
    <property type="match status" value="1"/>
</dbReference>
<proteinExistence type="inferred from homology"/>
<feature type="transmembrane region" description="Helical" evidence="7">
    <location>
        <begin position="56"/>
        <end position="79"/>
    </location>
</feature>
<feature type="transmembrane region" description="Helical" evidence="7">
    <location>
        <begin position="470"/>
        <end position="493"/>
    </location>
</feature>
<comment type="similarity">
    <text evidence="2">Belongs to the major facilitator superfamily.</text>
</comment>
<gene>
    <name evidence="9" type="ORF">CLAFUR5_03681</name>
</gene>
<evidence type="ECO:0000256" key="5">
    <source>
        <dbReference type="ARBA" id="ARBA00023136"/>
    </source>
</evidence>
<evidence type="ECO:0000256" key="1">
    <source>
        <dbReference type="ARBA" id="ARBA00004141"/>
    </source>
</evidence>
<dbReference type="AlphaFoldDB" id="A0A9Q8LD59"/>
<dbReference type="PROSITE" id="PS50850">
    <property type="entry name" value="MFS"/>
    <property type="match status" value="1"/>
</dbReference>
<feature type="transmembrane region" description="Helical" evidence="7">
    <location>
        <begin position="436"/>
        <end position="458"/>
    </location>
</feature>
<feature type="transmembrane region" description="Helical" evidence="7">
    <location>
        <begin position="292"/>
        <end position="311"/>
    </location>
</feature>
<reference evidence="9" key="1">
    <citation type="submission" date="2021-12" db="EMBL/GenBank/DDBJ databases">
        <authorList>
            <person name="Zaccaron A."/>
            <person name="Stergiopoulos I."/>
        </authorList>
    </citation>
    <scope>NUCLEOTIDE SEQUENCE</scope>
    <source>
        <strain evidence="9">Race5_Kim</strain>
    </source>
</reference>
<evidence type="ECO:0000259" key="8">
    <source>
        <dbReference type="PROSITE" id="PS50850"/>
    </source>
</evidence>
<evidence type="ECO:0000256" key="2">
    <source>
        <dbReference type="ARBA" id="ARBA00008335"/>
    </source>
</evidence>
<accession>A0A9Q8LD59</accession>
<feature type="transmembrane region" description="Helical" evidence="7">
    <location>
        <begin position="400"/>
        <end position="424"/>
    </location>
</feature>
<dbReference type="SUPFAM" id="SSF103473">
    <property type="entry name" value="MFS general substrate transporter"/>
    <property type="match status" value="1"/>
</dbReference>
<feature type="transmembrane region" description="Helical" evidence="7">
    <location>
        <begin position="331"/>
        <end position="351"/>
    </location>
</feature>
<dbReference type="GeneID" id="71983559"/>
<dbReference type="InterPro" id="IPR020846">
    <property type="entry name" value="MFS_dom"/>
</dbReference>
<dbReference type="Proteomes" id="UP000756132">
    <property type="component" value="Chromosome 2"/>
</dbReference>
<organism evidence="9 10">
    <name type="scientific">Passalora fulva</name>
    <name type="common">Tomato leaf mold</name>
    <name type="synonym">Cladosporium fulvum</name>
    <dbReference type="NCBI Taxonomy" id="5499"/>
    <lineage>
        <taxon>Eukaryota</taxon>
        <taxon>Fungi</taxon>
        <taxon>Dikarya</taxon>
        <taxon>Ascomycota</taxon>
        <taxon>Pezizomycotina</taxon>
        <taxon>Dothideomycetes</taxon>
        <taxon>Dothideomycetidae</taxon>
        <taxon>Mycosphaerellales</taxon>
        <taxon>Mycosphaerellaceae</taxon>
        <taxon>Fulvia</taxon>
    </lineage>
</organism>
<dbReference type="InterPro" id="IPR036259">
    <property type="entry name" value="MFS_trans_sf"/>
</dbReference>
<feature type="transmembrane region" description="Helical" evidence="7">
    <location>
        <begin position="99"/>
        <end position="120"/>
    </location>
</feature>
<feature type="transmembrane region" description="Helical" evidence="7">
    <location>
        <begin position="190"/>
        <end position="210"/>
    </location>
</feature>
<feature type="domain" description="Major facilitator superfamily (MFS) profile" evidence="8">
    <location>
        <begin position="58"/>
        <end position="497"/>
    </location>
</feature>
<dbReference type="GO" id="GO:0022857">
    <property type="term" value="F:transmembrane transporter activity"/>
    <property type="evidence" value="ECO:0007669"/>
    <property type="project" value="InterPro"/>
</dbReference>
<keyword evidence="3 7" id="KW-0812">Transmembrane</keyword>
<feature type="transmembrane region" description="Helical" evidence="7">
    <location>
        <begin position="216"/>
        <end position="238"/>
    </location>
</feature>
<dbReference type="OrthoDB" id="5403280at2759"/>
<evidence type="ECO:0000256" key="4">
    <source>
        <dbReference type="ARBA" id="ARBA00022989"/>
    </source>
</evidence>